<dbReference type="SUPFAM" id="SSF51735">
    <property type="entry name" value="NAD(P)-binding Rossmann-fold domains"/>
    <property type="match status" value="1"/>
</dbReference>
<proteinExistence type="inferred from homology"/>
<name>A0A2N9J1X9_FAGSY</name>
<evidence type="ECO:0000256" key="5">
    <source>
        <dbReference type="ARBA" id="ARBA00023002"/>
    </source>
</evidence>
<accession>A0A2N9J1X9</accession>
<evidence type="ECO:0000256" key="4">
    <source>
        <dbReference type="ARBA" id="ARBA00022968"/>
    </source>
</evidence>
<dbReference type="GO" id="GO:0005829">
    <property type="term" value="C:cytosol"/>
    <property type="evidence" value="ECO:0007669"/>
    <property type="project" value="TreeGrafter"/>
</dbReference>
<sequence length="391" mass="43454">MDIIHQIMNIALPPMVLTVFFLSTYMFFKLLLSIIKFIFIEDVAGKVVLITEASSGIGQQLAYEYASRGAFLALVTRRENRLREIALKAYELGSPGVIVIPADVSKAEDCKRIVDVTVNHFGQLDHLVSNVGVVPIRKFENTTDNTNFATTMDSSFWGSAYGTYFAVPHLKRSKGKIVAIASAAGWLPARRLSFYNVKKSHQHPIINSPFFDKYSFIDSRTALRLKSMQASKAAMISLYEILRVDIGRDIGITIVTSGLIESEMTQRKILSKDGQMVLGPEMRDALISIIPIAPLTECAKAIVNAACRGEKHLTEPSWVSVTLFWRLFFPDIVESNRLGLPAPGSSERDTPSKKLLEKTGLKKCIYPSTVQFPELRTEITSINSGPFNVNT</sequence>
<protein>
    <submittedName>
        <fullName evidence="7">Uncharacterized protein</fullName>
    </submittedName>
</protein>
<dbReference type="InterPro" id="IPR036291">
    <property type="entry name" value="NAD(P)-bd_dom_sf"/>
</dbReference>
<organism evidence="7">
    <name type="scientific">Fagus sylvatica</name>
    <name type="common">Beechnut</name>
    <dbReference type="NCBI Taxonomy" id="28930"/>
    <lineage>
        <taxon>Eukaryota</taxon>
        <taxon>Viridiplantae</taxon>
        <taxon>Streptophyta</taxon>
        <taxon>Embryophyta</taxon>
        <taxon>Tracheophyta</taxon>
        <taxon>Spermatophyta</taxon>
        <taxon>Magnoliopsida</taxon>
        <taxon>eudicotyledons</taxon>
        <taxon>Gunneridae</taxon>
        <taxon>Pentapetalae</taxon>
        <taxon>rosids</taxon>
        <taxon>fabids</taxon>
        <taxon>Fagales</taxon>
        <taxon>Fagaceae</taxon>
        <taxon>Fagus</taxon>
    </lineage>
</organism>
<dbReference type="Pfam" id="PF00106">
    <property type="entry name" value="adh_short"/>
    <property type="match status" value="1"/>
</dbReference>
<reference evidence="7" key="1">
    <citation type="submission" date="2018-02" db="EMBL/GenBank/DDBJ databases">
        <authorList>
            <person name="Cohen D.B."/>
            <person name="Kent A.D."/>
        </authorList>
    </citation>
    <scope>NUCLEOTIDE SEQUENCE</scope>
</reference>
<comment type="similarity">
    <text evidence="2">Belongs to the short-chain dehydrogenases/reductases (SDR) family.</text>
</comment>
<dbReference type="GO" id="GO:0016491">
    <property type="term" value="F:oxidoreductase activity"/>
    <property type="evidence" value="ECO:0007669"/>
    <property type="project" value="UniProtKB-KW"/>
</dbReference>
<feature type="transmembrane region" description="Helical" evidence="6">
    <location>
        <begin position="7"/>
        <end position="28"/>
    </location>
</feature>
<dbReference type="GO" id="GO:0016020">
    <property type="term" value="C:membrane"/>
    <property type="evidence" value="ECO:0007669"/>
    <property type="project" value="UniProtKB-SubCell"/>
</dbReference>
<dbReference type="EMBL" id="OIVN01006366">
    <property type="protein sequence ID" value="SPD31537.1"/>
    <property type="molecule type" value="Genomic_DNA"/>
</dbReference>
<dbReference type="PANTHER" id="PTHR43391">
    <property type="entry name" value="RETINOL DEHYDROGENASE-RELATED"/>
    <property type="match status" value="1"/>
</dbReference>
<evidence type="ECO:0000313" key="7">
    <source>
        <dbReference type="EMBL" id="SPD31537.1"/>
    </source>
</evidence>
<evidence type="ECO:0000256" key="6">
    <source>
        <dbReference type="SAM" id="Phobius"/>
    </source>
</evidence>
<keyword evidence="3" id="KW-0521">NADP</keyword>
<keyword evidence="6" id="KW-0472">Membrane</keyword>
<dbReference type="InterPro" id="IPR002347">
    <property type="entry name" value="SDR_fam"/>
</dbReference>
<comment type="subcellular location">
    <subcellularLocation>
        <location evidence="1">Membrane</location>
        <topology evidence="1">Single-pass type II membrane protein</topology>
    </subcellularLocation>
</comment>
<keyword evidence="4" id="KW-0735">Signal-anchor</keyword>
<keyword evidence="5" id="KW-0560">Oxidoreductase</keyword>
<dbReference type="PRINTS" id="PR00081">
    <property type="entry name" value="GDHRDH"/>
</dbReference>
<gene>
    <name evidence="7" type="ORF">FSB_LOCUS59419</name>
</gene>
<dbReference type="PANTHER" id="PTHR43391:SF76">
    <property type="entry name" value="11-BETA-HYDROXYSTEROID DEHYDROGENASE-LIKE 2-RELATED"/>
    <property type="match status" value="1"/>
</dbReference>
<evidence type="ECO:0000256" key="2">
    <source>
        <dbReference type="ARBA" id="ARBA00006484"/>
    </source>
</evidence>
<keyword evidence="6" id="KW-0812">Transmembrane</keyword>
<evidence type="ECO:0000256" key="3">
    <source>
        <dbReference type="ARBA" id="ARBA00022857"/>
    </source>
</evidence>
<dbReference type="AlphaFoldDB" id="A0A2N9J1X9"/>
<dbReference type="Gene3D" id="3.40.50.720">
    <property type="entry name" value="NAD(P)-binding Rossmann-like Domain"/>
    <property type="match status" value="1"/>
</dbReference>
<keyword evidence="6" id="KW-1133">Transmembrane helix</keyword>
<evidence type="ECO:0000256" key="1">
    <source>
        <dbReference type="ARBA" id="ARBA00004606"/>
    </source>
</evidence>